<dbReference type="Gene3D" id="3.30.470.10">
    <property type="match status" value="1"/>
</dbReference>
<organism evidence="13 14">
    <name type="scientific">Streptantibioticus cattleyicolor (strain ATCC 35852 / DSM 46488 / JCM 4925 / NBRC 14057 / NRRL 8057)</name>
    <name type="common">Streptomyces cattleya</name>
    <dbReference type="NCBI Taxonomy" id="1003195"/>
    <lineage>
        <taxon>Bacteria</taxon>
        <taxon>Bacillati</taxon>
        <taxon>Actinomycetota</taxon>
        <taxon>Actinomycetes</taxon>
        <taxon>Kitasatosporales</taxon>
        <taxon>Streptomycetaceae</taxon>
        <taxon>Streptantibioticus</taxon>
    </lineage>
</organism>
<keyword evidence="12" id="KW-0100">Branched-chain amino acid biosynthesis</keyword>
<dbReference type="CDD" id="cd00449">
    <property type="entry name" value="PLPDE_IV"/>
    <property type="match status" value="1"/>
</dbReference>
<comment type="catalytic activity">
    <reaction evidence="9 12">
        <text>L-valine + 2-oxoglutarate = 3-methyl-2-oxobutanoate + L-glutamate</text>
        <dbReference type="Rhea" id="RHEA:24813"/>
        <dbReference type="ChEBI" id="CHEBI:11851"/>
        <dbReference type="ChEBI" id="CHEBI:16810"/>
        <dbReference type="ChEBI" id="CHEBI:29985"/>
        <dbReference type="ChEBI" id="CHEBI:57762"/>
        <dbReference type="EC" id="2.6.1.42"/>
    </reaction>
</comment>
<evidence type="ECO:0000256" key="3">
    <source>
        <dbReference type="ARBA" id="ARBA00004931"/>
    </source>
</evidence>
<dbReference type="GO" id="GO:0009097">
    <property type="term" value="P:isoleucine biosynthetic process"/>
    <property type="evidence" value="ECO:0007669"/>
    <property type="project" value="UniProtKB-UniPathway"/>
</dbReference>
<dbReference type="GO" id="GO:0052656">
    <property type="term" value="F:L-isoleucine-2-oxoglutarate transaminase activity"/>
    <property type="evidence" value="ECO:0007669"/>
    <property type="project" value="RHEA"/>
</dbReference>
<dbReference type="InterPro" id="IPR036038">
    <property type="entry name" value="Aminotransferase-like"/>
</dbReference>
<keyword evidence="8 12" id="KW-0663">Pyridoxal phosphate</keyword>
<dbReference type="InterPro" id="IPR005785">
    <property type="entry name" value="B_amino_transI"/>
</dbReference>
<comment type="pathway">
    <text evidence="4 12">Amino-acid biosynthesis; L-leucine biosynthesis; L-leucine from 3-methyl-2-oxobutanoate: step 4/4.</text>
</comment>
<evidence type="ECO:0000256" key="4">
    <source>
        <dbReference type="ARBA" id="ARBA00005072"/>
    </source>
</evidence>
<dbReference type="InterPro" id="IPR001544">
    <property type="entry name" value="Aminotrans_IV"/>
</dbReference>
<dbReference type="KEGG" id="sct:SCAT_2698"/>
<comment type="pathway">
    <text evidence="3 12">Amino-acid biosynthesis; L-valine biosynthesis; L-valine from pyruvate: step 4/4.</text>
</comment>
<dbReference type="NCBIfam" id="NF005146">
    <property type="entry name" value="PRK06606.1"/>
    <property type="match status" value="1"/>
</dbReference>
<dbReference type="PANTHER" id="PTHR42743">
    <property type="entry name" value="AMINO-ACID AMINOTRANSFERASE"/>
    <property type="match status" value="1"/>
</dbReference>
<dbReference type="NCBIfam" id="TIGR01122">
    <property type="entry name" value="ilvE_I"/>
    <property type="match status" value="1"/>
</dbReference>
<keyword evidence="7 12" id="KW-0808">Transferase</keyword>
<evidence type="ECO:0000256" key="7">
    <source>
        <dbReference type="ARBA" id="ARBA00022679"/>
    </source>
</evidence>
<evidence type="ECO:0000256" key="1">
    <source>
        <dbReference type="ARBA" id="ARBA00001933"/>
    </source>
</evidence>
<comment type="function">
    <text evidence="12">Acts on leucine, isoleucine and valine.</text>
</comment>
<dbReference type="GO" id="GO:0052654">
    <property type="term" value="F:L-leucine-2-oxoglutarate transaminase activity"/>
    <property type="evidence" value="ECO:0007669"/>
    <property type="project" value="RHEA"/>
</dbReference>
<comment type="cofactor">
    <cofactor evidence="1 12">
        <name>pyridoxal 5'-phosphate</name>
        <dbReference type="ChEBI" id="CHEBI:597326"/>
    </cofactor>
</comment>
<evidence type="ECO:0000313" key="13">
    <source>
        <dbReference type="EMBL" id="AEW95053.1"/>
    </source>
</evidence>
<dbReference type="OrthoDB" id="9804984at2"/>
<dbReference type="FunFam" id="3.20.10.10:FF:000002">
    <property type="entry name" value="D-alanine aminotransferase"/>
    <property type="match status" value="1"/>
</dbReference>
<evidence type="ECO:0000256" key="10">
    <source>
        <dbReference type="ARBA" id="ARBA00048798"/>
    </source>
</evidence>
<dbReference type="AlphaFoldDB" id="F8K3D8"/>
<protein>
    <recommendedName>
        <fullName evidence="12">Branched-chain-amino-acid aminotransferase</fullName>
        <shortName evidence="12">BCAT</shortName>
        <ecNumber evidence="12">2.6.1.42</ecNumber>
    </recommendedName>
</protein>
<dbReference type="InterPro" id="IPR043132">
    <property type="entry name" value="BCAT-like_C"/>
</dbReference>
<dbReference type="Proteomes" id="UP000007842">
    <property type="component" value="Chromosome"/>
</dbReference>
<evidence type="ECO:0000256" key="5">
    <source>
        <dbReference type="ARBA" id="ARBA00009320"/>
    </source>
</evidence>
<dbReference type="RefSeq" id="WP_014143435.1">
    <property type="nucleotide sequence ID" value="NC_016111.1"/>
</dbReference>
<evidence type="ECO:0000256" key="6">
    <source>
        <dbReference type="ARBA" id="ARBA00022576"/>
    </source>
</evidence>
<dbReference type="Pfam" id="PF01063">
    <property type="entry name" value="Aminotran_4"/>
    <property type="match status" value="1"/>
</dbReference>
<evidence type="ECO:0000256" key="9">
    <source>
        <dbReference type="ARBA" id="ARBA00048212"/>
    </source>
</evidence>
<evidence type="ECO:0000256" key="11">
    <source>
        <dbReference type="ARBA" id="ARBA00049229"/>
    </source>
</evidence>
<dbReference type="STRING" id="1003195.SCATT_26820"/>
<evidence type="ECO:0000256" key="2">
    <source>
        <dbReference type="ARBA" id="ARBA00004824"/>
    </source>
</evidence>
<evidence type="ECO:0000256" key="8">
    <source>
        <dbReference type="ARBA" id="ARBA00022898"/>
    </source>
</evidence>
<comment type="pathway">
    <text evidence="2 12">Amino-acid biosynthesis; L-isoleucine biosynthesis; L-isoleucine from 2-oxobutanoate: step 4/4.</text>
</comment>
<comment type="similarity">
    <text evidence="5 12">Belongs to the class-IV pyridoxal-phosphate-dependent aminotransferase family.</text>
</comment>
<dbReference type="InterPro" id="IPR043131">
    <property type="entry name" value="BCAT-like_N"/>
</dbReference>
<gene>
    <name evidence="12" type="primary">ilvE</name>
    <name evidence="13" type="ordered locus">SCATT_26820</name>
</gene>
<dbReference type="UniPathway" id="UPA00048">
    <property type="reaction ID" value="UER00073"/>
</dbReference>
<accession>F8K3D8</accession>
<dbReference type="EMBL" id="CP003219">
    <property type="protein sequence ID" value="AEW95053.1"/>
    <property type="molecule type" value="Genomic_DNA"/>
</dbReference>
<dbReference type="Gene3D" id="3.20.10.10">
    <property type="entry name" value="D-amino Acid Aminotransferase, subunit A, domain 2"/>
    <property type="match status" value="1"/>
</dbReference>
<name>F8K3D8_STREN</name>
<dbReference type="UniPathway" id="UPA00049">
    <property type="reaction ID" value="UER00062"/>
</dbReference>
<dbReference type="SUPFAM" id="SSF56752">
    <property type="entry name" value="D-aminoacid aminotransferase-like PLP-dependent enzymes"/>
    <property type="match status" value="1"/>
</dbReference>
<dbReference type="PANTHER" id="PTHR42743:SF4">
    <property type="entry name" value="BRANCHED-CHAIN-AMINO-ACID AMINOTRANSFERASE-RELATED"/>
    <property type="match status" value="1"/>
</dbReference>
<dbReference type="PATRIC" id="fig|1003195.11.peg.4190"/>
<dbReference type="EC" id="2.6.1.42" evidence="12"/>
<dbReference type="KEGG" id="scy:SCATT_26820"/>
<proteinExistence type="inferred from homology"/>
<comment type="catalytic activity">
    <reaction evidence="11 12">
        <text>L-leucine + 2-oxoglutarate = 4-methyl-2-oxopentanoate + L-glutamate</text>
        <dbReference type="Rhea" id="RHEA:18321"/>
        <dbReference type="ChEBI" id="CHEBI:16810"/>
        <dbReference type="ChEBI" id="CHEBI:17865"/>
        <dbReference type="ChEBI" id="CHEBI:29985"/>
        <dbReference type="ChEBI" id="CHEBI:57427"/>
        <dbReference type="EC" id="2.6.1.42"/>
    </reaction>
</comment>
<accession>G8X2D7</accession>
<evidence type="ECO:0000256" key="12">
    <source>
        <dbReference type="RuleBase" id="RU364094"/>
    </source>
</evidence>
<dbReference type="UniPathway" id="UPA00047">
    <property type="reaction ID" value="UER00058"/>
</dbReference>
<comment type="catalytic activity">
    <reaction evidence="10 12">
        <text>L-isoleucine + 2-oxoglutarate = (S)-3-methyl-2-oxopentanoate + L-glutamate</text>
        <dbReference type="Rhea" id="RHEA:24801"/>
        <dbReference type="ChEBI" id="CHEBI:16810"/>
        <dbReference type="ChEBI" id="CHEBI:29985"/>
        <dbReference type="ChEBI" id="CHEBI:35146"/>
        <dbReference type="ChEBI" id="CHEBI:58045"/>
        <dbReference type="EC" id="2.6.1.42"/>
    </reaction>
</comment>
<sequence length="332" mass="34826">MTATTGEHAATPTPQRRPGVLGWAYHQGEYLPATEARLPLTTQALQYGTGVFEGIRGYAAADGDQVLLFRAHDHFARLLRSCALLRIDPGATVDELVGVSAELLRRNAVVADTYLRPLAYKLALLPGSPPGVSLSGVSDALSVTAFALGAYTSPRGIRCAVSSWTRPRGSSVPVRAKTTGGYVNNALAMDEARAAGYDDAVLLDERGKVAEATTANVLVVKGDRLLTPPASADILPGITRDTVLTLAADLGLDTAECELGPADLYQADEVLLTGTGVGITPVTEVSGRPVADGVPGPVTTRLTDTYAQIVRGAGDPRYAHWLTAVRIDRGQS</sequence>
<dbReference type="GO" id="GO:0009099">
    <property type="term" value="P:L-valine biosynthetic process"/>
    <property type="evidence" value="ECO:0007669"/>
    <property type="project" value="UniProtKB-UniPathway"/>
</dbReference>
<reference evidence="14" key="1">
    <citation type="submission" date="2011-12" db="EMBL/GenBank/DDBJ databases">
        <title>Complete genome sequence of Streptomyces cattleya strain DSM 46488.</title>
        <authorList>
            <person name="Ou H.-Y."/>
            <person name="Li P."/>
            <person name="Zhao C."/>
            <person name="O'Hagan D."/>
            <person name="Deng Z."/>
        </authorList>
    </citation>
    <scope>NUCLEOTIDE SEQUENCE [LARGE SCALE GENOMIC DNA]</scope>
    <source>
        <strain evidence="14">ATCC 35852 / DSM 46488 / JCM 4925 / NBRC 14057 / NRRL 8057</strain>
    </source>
</reference>
<keyword evidence="6 12" id="KW-0032">Aminotransferase</keyword>
<evidence type="ECO:0000313" key="14">
    <source>
        <dbReference type="Proteomes" id="UP000007842"/>
    </source>
</evidence>
<dbReference type="HOGENOM" id="CLU_020844_3_1_11"/>
<dbReference type="InterPro" id="IPR050571">
    <property type="entry name" value="Class-IV_PLP-Dep_Aminotrnsfr"/>
</dbReference>
<keyword evidence="12" id="KW-0028">Amino-acid biosynthesis</keyword>
<dbReference type="GO" id="GO:0052655">
    <property type="term" value="F:L-valine-2-oxoglutarate transaminase activity"/>
    <property type="evidence" value="ECO:0007669"/>
    <property type="project" value="RHEA"/>
</dbReference>
<dbReference type="eggNOG" id="COG0115">
    <property type="taxonomic scope" value="Bacteria"/>
</dbReference>
<dbReference type="GO" id="GO:0009098">
    <property type="term" value="P:L-leucine biosynthetic process"/>
    <property type="evidence" value="ECO:0007669"/>
    <property type="project" value="UniProtKB-UniPathway"/>
</dbReference>
<keyword evidence="14" id="KW-1185">Reference proteome</keyword>